<keyword evidence="1" id="KW-1133">Transmembrane helix</keyword>
<evidence type="ECO:0000256" key="1">
    <source>
        <dbReference type="SAM" id="Phobius"/>
    </source>
</evidence>
<organism evidence="2 3">
    <name type="scientific">Actinoallomurus vinaceus</name>
    <dbReference type="NCBI Taxonomy" id="1080074"/>
    <lineage>
        <taxon>Bacteria</taxon>
        <taxon>Bacillati</taxon>
        <taxon>Actinomycetota</taxon>
        <taxon>Actinomycetes</taxon>
        <taxon>Streptosporangiales</taxon>
        <taxon>Thermomonosporaceae</taxon>
        <taxon>Actinoallomurus</taxon>
    </lineage>
</organism>
<comment type="caution">
    <text evidence="2">The sequence shown here is derived from an EMBL/GenBank/DDBJ whole genome shotgun (WGS) entry which is preliminary data.</text>
</comment>
<name>A0ABP8UUX5_9ACTN</name>
<feature type="transmembrane region" description="Helical" evidence="1">
    <location>
        <begin position="68"/>
        <end position="86"/>
    </location>
</feature>
<dbReference type="EMBL" id="BAABHK010000024">
    <property type="protein sequence ID" value="GAA4638677.1"/>
    <property type="molecule type" value="Genomic_DNA"/>
</dbReference>
<dbReference type="PANTHER" id="PTHR37305:SF1">
    <property type="entry name" value="MEMBRANE PROTEIN"/>
    <property type="match status" value="1"/>
</dbReference>
<gene>
    <name evidence="2" type="ORF">GCM10023196_097380</name>
</gene>
<feature type="transmembrane region" description="Helical" evidence="1">
    <location>
        <begin position="107"/>
        <end position="134"/>
    </location>
</feature>
<sequence length="263" mass="28248">MVNMASARAALGAEFIKIRTVRSTAWTLALTFVLSVGLGFLFCLSVRYGFDRMDQRARANFDPVTTGFYSLTLGQISLVVFGVLCVGTEYTSGTIRASLAAVPHRGVFYGAKVLATTLLALAFSLITVLLTFFTAQAELGPHGTTLSEPGVLRAVVFACVYLTLLCAFAIGVATMLRSTALSLGIMIPLLFLDSQGLGNIPKVRTVAQFLPDQVGQVMMQVVKPEKSFISHRPFGPWTALGILVIWATAACAGGYLLLRRRDA</sequence>
<feature type="transmembrane region" description="Helical" evidence="1">
    <location>
        <begin position="154"/>
        <end position="173"/>
    </location>
</feature>
<feature type="transmembrane region" description="Helical" evidence="1">
    <location>
        <begin position="237"/>
        <end position="258"/>
    </location>
</feature>
<feature type="transmembrane region" description="Helical" evidence="1">
    <location>
        <begin position="180"/>
        <end position="200"/>
    </location>
</feature>
<keyword evidence="1" id="KW-0472">Membrane</keyword>
<dbReference type="PANTHER" id="PTHR37305">
    <property type="entry name" value="INTEGRAL MEMBRANE PROTEIN-RELATED"/>
    <property type="match status" value="1"/>
</dbReference>
<protein>
    <submittedName>
        <fullName evidence="2">ABC transporter permease subunit</fullName>
    </submittedName>
</protein>
<keyword evidence="3" id="KW-1185">Reference proteome</keyword>
<keyword evidence="1" id="KW-0812">Transmembrane</keyword>
<feature type="transmembrane region" description="Helical" evidence="1">
    <location>
        <begin position="25"/>
        <end position="48"/>
    </location>
</feature>
<dbReference type="Proteomes" id="UP001501442">
    <property type="component" value="Unassembled WGS sequence"/>
</dbReference>
<dbReference type="Pfam" id="PF12730">
    <property type="entry name" value="ABC2_membrane_4"/>
    <property type="match status" value="1"/>
</dbReference>
<proteinExistence type="predicted"/>
<accession>A0ABP8UUX5</accession>
<evidence type="ECO:0000313" key="3">
    <source>
        <dbReference type="Proteomes" id="UP001501442"/>
    </source>
</evidence>
<reference evidence="3" key="1">
    <citation type="journal article" date="2019" name="Int. J. Syst. Evol. Microbiol.">
        <title>The Global Catalogue of Microorganisms (GCM) 10K type strain sequencing project: providing services to taxonomists for standard genome sequencing and annotation.</title>
        <authorList>
            <consortium name="The Broad Institute Genomics Platform"/>
            <consortium name="The Broad Institute Genome Sequencing Center for Infectious Disease"/>
            <person name="Wu L."/>
            <person name="Ma J."/>
        </authorList>
    </citation>
    <scope>NUCLEOTIDE SEQUENCE [LARGE SCALE GENOMIC DNA]</scope>
    <source>
        <strain evidence="3">JCM 17939</strain>
    </source>
</reference>
<evidence type="ECO:0000313" key="2">
    <source>
        <dbReference type="EMBL" id="GAA4638677.1"/>
    </source>
</evidence>